<dbReference type="Gene3D" id="1.20.120.1220">
    <property type="match status" value="1"/>
</dbReference>
<feature type="transmembrane region" description="Helical" evidence="2">
    <location>
        <begin position="305"/>
        <end position="325"/>
    </location>
</feature>
<feature type="domain" description="Prepilin type IV endopeptidase peptidase" evidence="3">
    <location>
        <begin position="285"/>
        <end position="374"/>
    </location>
</feature>
<dbReference type="AlphaFoldDB" id="A0A517U138"/>
<feature type="transmembrane region" description="Helical" evidence="2">
    <location>
        <begin position="386"/>
        <end position="407"/>
    </location>
</feature>
<feature type="transmembrane region" description="Helical" evidence="2">
    <location>
        <begin position="235"/>
        <end position="257"/>
    </location>
</feature>
<keyword evidence="2" id="KW-0812">Transmembrane</keyword>
<dbReference type="Pfam" id="PF01478">
    <property type="entry name" value="Peptidase_A24"/>
    <property type="match status" value="1"/>
</dbReference>
<keyword evidence="2" id="KW-1133">Transmembrane helix</keyword>
<dbReference type="OrthoDB" id="9789291at2"/>
<feature type="transmembrane region" description="Helical" evidence="2">
    <location>
        <begin position="278"/>
        <end position="299"/>
    </location>
</feature>
<accession>A0A517U138</accession>
<evidence type="ECO:0000259" key="3">
    <source>
        <dbReference type="Pfam" id="PF01478"/>
    </source>
</evidence>
<feature type="transmembrane region" description="Helical" evidence="2">
    <location>
        <begin position="359"/>
        <end position="379"/>
    </location>
</feature>
<name>A0A517U138_9BACT</name>
<gene>
    <name evidence="4" type="ORF">I41_35410</name>
</gene>
<dbReference type="PANTHER" id="PTHR30487">
    <property type="entry name" value="TYPE 4 PREPILIN-LIKE PROTEINS LEADER PEPTIDE-PROCESSING ENZYME"/>
    <property type="match status" value="1"/>
</dbReference>
<proteinExistence type="inferred from homology"/>
<dbReference type="KEGG" id="llh:I41_35410"/>
<evidence type="ECO:0000313" key="5">
    <source>
        <dbReference type="Proteomes" id="UP000317909"/>
    </source>
</evidence>
<dbReference type="InterPro" id="IPR000045">
    <property type="entry name" value="Prepilin_IV_endopep_pep"/>
</dbReference>
<feature type="transmembrane region" description="Helical" evidence="2">
    <location>
        <begin position="6"/>
        <end position="27"/>
    </location>
</feature>
<dbReference type="InterPro" id="IPR050882">
    <property type="entry name" value="Prepilin_peptidase/N-MTase"/>
</dbReference>
<feature type="transmembrane region" description="Helical" evidence="2">
    <location>
        <begin position="127"/>
        <end position="149"/>
    </location>
</feature>
<dbReference type="Proteomes" id="UP000317909">
    <property type="component" value="Chromosome"/>
</dbReference>
<dbReference type="PANTHER" id="PTHR30487:SF0">
    <property type="entry name" value="PREPILIN LEADER PEPTIDASE_N-METHYLTRANSFERASE-RELATED"/>
    <property type="match status" value="1"/>
</dbReference>
<organism evidence="4 5">
    <name type="scientific">Lacipirellula limnantheis</name>
    <dbReference type="NCBI Taxonomy" id="2528024"/>
    <lineage>
        <taxon>Bacteria</taxon>
        <taxon>Pseudomonadati</taxon>
        <taxon>Planctomycetota</taxon>
        <taxon>Planctomycetia</taxon>
        <taxon>Pirellulales</taxon>
        <taxon>Lacipirellulaceae</taxon>
        <taxon>Lacipirellula</taxon>
    </lineage>
</organism>
<dbReference type="GO" id="GO:0004190">
    <property type="term" value="F:aspartic-type endopeptidase activity"/>
    <property type="evidence" value="ECO:0007669"/>
    <property type="project" value="InterPro"/>
</dbReference>
<sequence>MMLAPPLWIGLLLAGFAGLIAGGYVNWATYTLAWNCRPISPWAAQHEHAPARRLADRLPLWGWLGLRREADIHGAGFWRRPFAVEVFMALAWAALYWWEVDQQGLVHHQFEALAGRALPRGALAAPAWTTLATFLSHALLLTLMAAASLIDFDEKTIPDGVTTPGTLLALALAAALPMSLLPHVAERMAPPVAGVVVPLPADAAAQMKGAALYVEPLSLVAPNAWPQSLAGAPHGASLTIGLACFALWWVALTPRIMRWRRGMFFGLRVLAARSLRELLRPRSALIGLVGFVAITAVWYRGGESWLGLLTALVGMVGGGAMVWAVRIVGSAALRKEAMGFGDVTLMMMIGAFLGWQPTIFIFFMAPFAGLLIGVTQMILRRDDVIPYGPFLCLAAAAVTVGWGWFWNQDPHGFQAIFELGWLLPAVLALGVVMLGAMLVIWRNIKEAIWGVEED</sequence>
<feature type="transmembrane region" description="Helical" evidence="2">
    <location>
        <begin position="77"/>
        <end position="98"/>
    </location>
</feature>
<feature type="transmembrane region" description="Helical" evidence="2">
    <location>
        <begin position="419"/>
        <end position="441"/>
    </location>
</feature>
<dbReference type="EMBL" id="CP036339">
    <property type="protein sequence ID" value="QDT74346.1"/>
    <property type="molecule type" value="Genomic_DNA"/>
</dbReference>
<evidence type="ECO:0000256" key="2">
    <source>
        <dbReference type="SAM" id="Phobius"/>
    </source>
</evidence>
<keyword evidence="5" id="KW-1185">Reference proteome</keyword>
<feature type="transmembrane region" description="Helical" evidence="2">
    <location>
        <begin position="161"/>
        <end position="181"/>
    </location>
</feature>
<evidence type="ECO:0000313" key="4">
    <source>
        <dbReference type="EMBL" id="QDT74346.1"/>
    </source>
</evidence>
<evidence type="ECO:0000256" key="1">
    <source>
        <dbReference type="ARBA" id="ARBA00005801"/>
    </source>
</evidence>
<comment type="similarity">
    <text evidence="1">Belongs to the peptidase A24 family.</text>
</comment>
<reference evidence="4 5" key="1">
    <citation type="submission" date="2019-02" db="EMBL/GenBank/DDBJ databases">
        <title>Deep-cultivation of Planctomycetes and their phenomic and genomic characterization uncovers novel biology.</title>
        <authorList>
            <person name="Wiegand S."/>
            <person name="Jogler M."/>
            <person name="Boedeker C."/>
            <person name="Pinto D."/>
            <person name="Vollmers J."/>
            <person name="Rivas-Marin E."/>
            <person name="Kohn T."/>
            <person name="Peeters S.H."/>
            <person name="Heuer A."/>
            <person name="Rast P."/>
            <person name="Oberbeckmann S."/>
            <person name="Bunk B."/>
            <person name="Jeske O."/>
            <person name="Meyerdierks A."/>
            <person name="Storesund J.E."/>
            <person name="Kallscheuer N."/>
            <person name="Luecker S."/>
            <person name="Lage O.M."/>
            <person name="Pohl T."/>
            <person name="Merkel B.J."/>
            <person name="Hornburger P."/>
            <person name="Mueller R.-W."/>
            <person name="Bruemmer F."/>
            <person name="Labrenz M."/>
            <person name="Spormann A.M."/>
            <person name="Op den Camp H."/>
            <person name="Overmann J."/>
            <person name="Amann R."/>
            <person name="Jetten M.S.M."/>
            <person name="Mascher T."/>
            <person name="Medema M.H."/>
            <person name="Devos D.P."/>
            <person name="Kaster A.-K."/>
            <person name="Ovreas L."/>
            <person name="Rohde M."/>
            <person name="Galperin M.Y."/>
            <person name="Jogler C."/>
        </authorList>
    </citation>
    <scope>NUCLEOTIDE SEQUENCE [LARGE SCALE GENOMIC DNA]</scope>
    <source>
        <strain evidence="4 5">I41</strain>
    </source>
</reference>
<keyword evidence="2" id="KW-0472">Membrane</keyword>
<dbReference type="GO" id="GO:0006465">
    <property type="term" value="P:signal peptide processing"/>
    <property type="evidence" value="ECO:0007669"/>
    <property type="project" value="TreeGrafter"/>
</dbReference>
<protein>
    <submittedName>
        <fullName evidence="4">Type IV leader peptidase family protein</fullName>
    </submittedName>
</protein>
<dbReference type="GO" id="GO:0005886">
    <property type="term" value="C:plasma membrane"/>
    <property type="evidence" value="ECO:0007669"/>
    <property type="project" value="TreeGrafter"/>
</dbReference>